<organism evidence="4 5">
    <name type="scientific">Victivallis lenta</name>
    <dbReference type="NCBI Taxonomy" id="2606640"/>
    <lineage>
        <taxon>Bacteria</taxon>
        <taxon>Pseudomonadati</taxon>
        <taxon>Lentisphaerota</taxon>
        <taxon>Lentisphaeria</taxon>
        <taxon>Victivallales</taxon>
        <taxon>Victivallaceae</taxon>
        <taxon>Victivallis</taxon>
    </lineage>
</organism>
<dbReference type="Proteomes" id="UP000435649">
    <property type="component" value="Unassembled WGS sequence"/>
</dbReference>
<gene>
    <name evidence="4" type="ORF">FYJ85_11670</name>
</gene>
<keyword evidence="5" id="KW-1185">Reference proteome</keyword>
<evidence type="ECO:0000259" key="3">
    <source>
        <dbReference type="SMART" id="SM00382"/>
    </source>
</evidence>
<dbReference type="SMART" id="SM00382">
    <property type="entry name" value="AAA"/>
    <property type="match status" value="1"/>
</dbReference>
<dbReference type="SUPFAM" id="SSF52540">
    <property type="entry name" value="P-loop containing nucleoside triphosphate hydrolases"/>
    <property type="match status" value="1"/>
</dbReference>
<feature type="coiled-coil region" evidence="1">
    <location>
        <begin position="86"/>
        <end position="113"/>
    </location>
</feature>
<dbReference type="InterPro" id="IPR027417">
    <property type="entry name" value="P-loop_NTPase"/>
</dbReference>
<dbReference type="Pfam" id="PF13481">
    <property type="entry name" value="AAA_25"/>
    <property type="match status" value="1"/>
</dbReference>
<feature type="coiled-coil region" evidence="1">
    <location>
        <begin position="160"/>
        <end position="191"/>
    </location>
</feature>
<sequence>MGQKIHREIQLQPQEAFWLDLMQLPHCIELEKEIILDAKLQLLFSPPYLGIDLEKIFQTTLEDGWLLPINGTRFAVKEKTIYVEVHDSVAEKLTILQKQKKELEREIIQLTNLICTQNSKRIRAKRIEENQDSNSLNSIGSSNISYTNIPSMRAADISTLETYRNEKANELQQLQVSINQYKNSLNSCQINKVAFVFPLGCSVPNNYEQILKCLYVHHNYCQDNCCSYKRDCAYLQTLANINLGVSTSADVLHQQKVSLYNLWHQNYPHISDRAQKAKEWGIDIDHPEKLSNKTSYCYQIFNSNPNVNQGSIIFNTTKNQPFSTVNFGSKGTYKIANVISVVNNQFQELPIIPAKLLNLDKIAENRDVPICFTDSLELARVAPQALIGPCIFTSYYGAQFDGFEIDFYPFRDRTVYYVIVEHSGLTREQVMDRVHANYLQMKAQVKNINLNFVELNGFRKEEDSWHFSMQRISEQNFCERYFSSSAPDKVEPPSVSLSRPTKESKSSTPPLLGPLIEAGRYILLVGGKHSGKTKFAIAVAAAVASGKELVQILRPERTMKHDVLYLDFELGEKTFENDTQKILKNFFGDVANHPFLHIEHLNGQGINIHSPDGIEKVRNVVEKYREKDLKLLIIDNITAVSGHAVADNSGWNQYTYPFITELTNAGMTVIVIAHIDAGSLRGGKQKFYNGTECILLSKTPGKKIPKQYWITIERPYVISKYPYAEHHPMTICINEENERAKISFDKSYLENILSNKSISAHDLGFWFNVTQKTIREWQKKLT</sequence>
<evidence type="ECO:0000313" key="5">
    <source>
        <dbReference type="Proteomes" id="UP000435649"/>
    </source>
</evidence>
<dbReference type="RefSeq" id="WP_154418715.1">
    <property type="nucleotide sequence ID" value="NZ_VUNS01000011.1"/>
</dbReference>
<evidence type="ECO:0000256" key="1">
    <source>
        <dbReference type="SAM" id="Coils"/>
    </source>
</evidence>
<evidence type="ECO:0000256" key="2">
    <source>
        <dbReference type="SAM" id="MobiDB-lite"/>
    </source>
</evidence>
<dbReference type="InterPro" id="IPR003593">
    <property type="entry name" value="AAA+_ATPase"/>
</dbReference>
<proteinExistence type="predicted"/>
<dbReference type="AlphaFoldDB" id="A0A844G2V2"/>
<accession>A0A844G2V2</accession>
<dbReference type="EMBL" id="VUNS01000011">
    <property type="protein sequence ID" value="MST97696.1"/>
    <property type="molecule type" value="Genomic_DNA"/>
</dbReference>
<dbReference type="Gene3D" id="3.40.50.300">
    <property type="entry name" value="P-loop containing nucleotide triphosphate hydrolases"/>
    <property type="match status" value="1"/>
</dbReference>
<comment type="caution">
    <text evidence="4">The sequence shown here is derived from an EMBL/GenBank/DDBJ whole genome shotgun (WGS) entry which is preliminary data.</text>
</comment>
<name>A0A844G2V2_9BACT</name>
<keyword evidence="1" id="KW-0175">Coiled coil</keyword>
<feature type="domain" description="AAA+ ATPase" evidence="3">
    <location>
        <begin position="518"/>
        <end position="691"/>
    </location>
</feature>
<evidence type="ECO:0000313" key="4">
    <source>
        <dbReference type="EMBL" id="MST97696.1"/>
    </source>
</evidence>
<feature type="region of interest" description="Disordered" evidence="2">
    <location>
        <begin position="484"/>
        <end position="510"/>
    </location>
</feature>
<protein>
    <submittedName>
        <fullName evidence="4">AAA family ATPase</fullName>
    </submittedName>
</protein>
<reference evidence="4 5" key="1">
    <citation type="submission" date="2019-08" db="EMBL/GenBank/DDBJ databases">
        <title>In-depth cultivation of the pig gut microbiome towards novel bacterial diversity and tailored functional studies.</title>
        <authorList>
            <person name="Wylensek D."/>
            <person name="Hitch T.C.A."/>
            <person name="Clavel T."/>
        </authorList>
    </citation>
    <scope>NUCLEOTIDE SEQUENCE [LARGE SCALE GENOMIC DNA]</scope>
    <source>
        <strain evidence="4 5">BBE-744-WT-12</strain>
    </source>
</reference>